<comment type="similarity">
    <text evidence="14 16">Belongs to the cation transport ATPase (P-type) (TC 3.A.3) family.</text>
</comment>
<dbReference type="NCBIfam" id="TIGR01494">
    <property type="entry name" value="ATPase_P-type"/>
    <property type="match status" value="3"/>
</dbReference>
<evidence type="ECO:0000256" key="9">
    <source>
        <dbReference type="ARBA" id="ARBA00022842"/>
    </source>
</evidence>
<evidence type="ECO:0000256" key="4">
    <source>
        <dbReference type="ARBA" id="ARBA00022568"/>
    </source>
</evidence>
<keyword evidence="13 16" id="KW-0472">Membrane</keyword>
<protein>
    <recommendedName>
        <fullName evidence="16">Calcium-transporting ATPase</fullName>
        <ecNumber evidence="16">7.2.2.10</ecNumber>
    </recommendedName>
</protein>
<dbReference type="PANTHER" id="PTHR42861">
    <property type="entry name" value="CALCIUM-TRANSPORTING ATPASE"/>
    <property type="match status" value="1"/>
</dbReference>
<dbReference type="GO" id="GO:0005388">
    <property type="term" value="F:P-type calcium transporter activity"/>
    <property type="evidence" value="ECO:0007669"/>
    <property type="project" value="UniProtKB-EC"/>
</dbReference>
<dbReference type="GO" id="GO:0005384">
    <property type="term" value="F:manganese ion transmembrane transporter activity"/>
    <property type="evidence" value="ECO:0007669"/>
    <property type="project" value="UniProtKB-ARBA"/>
</dbReference>
<name>A0A9P3G0Y9_9APHY</name>
<dbReference type="InterPro" id="IPR005782">
    <property type="entry name" value="P-type_ATPase_IIA"/>
</dbReference>
<dbReference type="InterPro" id="IPR006068">
    <property type="entry name" value="ATPase_P-typ_cation-transptr_C"/>
</dbReference>
<dbReference type="PRINTS" id="PR00119">
    <property type="entry name" value="CATATPASE"/>
</dbReference>
<keyword evidence="9" id="KW-0460">Magnesium</keyword>
<keyword evidence="8 16" id="KW-0067">ATP-binding</keyword>
<dbReference type="Pfam" id="PF08282">
    <property type="entry name" value="Hydrolase_3"/>
    <property type="match status" value="1"/>
</dbReference>
<comment type="caution">
    <text evidence="16">Lacks conserved residue(s) required for the propagation of feature annotation.</text>
</comment>
<dbReference type="Pfam" id="PF00689">
    <property type="entry name" value="Cation_ATPase_C"/>
    <property type="match status" value="1"/>
</dbReference>
<evidence type="ECO:0000256" key="7">
    <source>
        <dbReference type="ARBA" id="ARBA00022837"/>
    </source>
</evidence>
<evidence type="ECO:0000313" key="18">
    <source>
        <dbReference type="EMBL" id="GJE86992.1"/>
    </source>
</evidence>
<dbReference type="SMART" id="SM00831">
    <property type="entry name" value="Cation_ATPase_N"/>
    <property type="match status" value="1"/>
</dbReference>
<feature type="transmembrane region" description="Helical" evidence="16">
    <location>
        <begin position="93"/>
        <end position="112"/>
    </location>
</feature>
<comment type="function">
    <text evidence="16">Catalyzes the hydrolysis of ATP coupled with the transport of calcium.</text>
</comment>
<keyword evidence="5 16" id="KW-0812">Transmembrane</keyword>
<dbReference type="Gene3D" id="2.70.150.10">
    <property type="entry name" value="Calcium-transporting ATPase, cytoplasmic transduction domain A"/>
    <property type="match status" value="1"/>
</dbReference>
<dbReference type="FunFam" id="3.40.1110.10:FF:000003">
    <property type="entry name" value="Calcium-transporting ATPase"/>
    <property type="match status" value="1"/>
</dbReference>
<dbReference type="InterPro" id="IPR023214">
    <property type="entry name" value="HAD_sf"/>
</dbReference>
<keyword evidence="3" id="KW-0597">Phosphoprotein</keyword>
<comment type="catalytic activity">
    <reaction evidence="15 16">
        <text>Ca(2+)(in) + ATP + H2O = Ca(2+)(out) + ADP + phosphate + H(+)</text>
        <dbReference type="Rhea" id="RHEA:18105"/>
        <dbReference type="ChEBI" id="CHEBI:15377"/>
        <dbReference type="ChEBI" id="CHEBI:15378"/>
        <dbReference type="ChEBI" id="CHEBI:29108"/>
        <dbReference type="ChEBI" id="CHEBI:30616"/>
        <dbReference type="ChEBI" id="CHEBI:43474"/>
        <dbReference type="ChEBI" id="CHEBI:456216"/>
        <dbReference type="EC" id="7.2.2.10"/>
    </reaction>
</comment>
<dbReference type="PROSITE" id="PS00154">
    <property type="entry name" value="ATPASE_E1_E2"/>
    <property type="match status" value="1"/>
</dbReference>
<dbReference type="FunFam" id="3.40.50.1000:FF:000028">
    <property type="entry name" value="Calcium-transporting P-type ATPase, putative"/>
    <property type="match status" value="1"/>
</dbReference>
<organism evidence="18 19">
    <name type="scientific">Phanerochaete sordida</name>
    <dbReference type="NCBI Taxonomy" id="48140"/>
    <lineage>
        <taxon>Eukaryota</taxon>
        <taxon>Fungi</taxon>
        <taxon>Dikarya</taxon>
        <taxon>Basidiomycota</taxon>
        <taxon>Agaricomycotina</taxon>
        <taxon>Agaricomycetes</taxon>
        <taxon>Polyporales</taxon>
        <taxon>Phanerochaetaceae</taxon>
        <taxon>Phanerochaete</taxon>
    </lineage>
</organism>
<evidence type="ECO:0000256" key="6">
    <source>
        <dbReference type="ARBA" id="ARBA00022741"/>
    </source>
</evidence>
<dbReference type="InterPro" id="IPR044492">
    <property type="entry name" value="P_typ_ATPase_HD_dom"/>
</dbReference>
<dbReference type="NCBIfam" id="TIGR01116">
    <property type="entry name" value="ATPase-IIA1_Ca"/>
    <property type="match status" value="1"/>
</dbReference>
<dbReference type="FunFam" id="2.70.150.10:FF:000014">
    <property type="entry name" value="Calcium-transporting ATPase, putative"/>
    <property type="match status" value="1"/>
</dbReference>
<feature type="domain" description="Cation-transporting P-type ATPase N-terminal" evidence="17">
    <location>
        <begin position="6"/>
        <end position="80"/>
    </location>
</feature>
<feature type="transmembrane region" description="Helical" evidence="16">
    <location>
        <begin position="830"/>
        <end position="852"/>
    </location>
</feature>
<proteinExistence type="inferred from homology"/>
<feature type="transmembrane region" description="Helical" evidence="16">
    <location>
        <begin position="64"/>
        <end position="81"/>
    </location>
</feature>
<dbReference type="InterPro" id="IPR036412">
    <property type="entry name" value="HAD-like_sf"/>
</dbReference>
<dbReference type="SFLD" id="SFLDS00003">
    <property type="entry name" value="Haloacid_Dehalogenase"/>
    <property type="match status" value="1"/>
</dbReference>
<keyword evidence="11 16" id="KW-1133">Transmembrane helix</keyword>
<evidence type="ECO:0000256" key="8">
    <source>
        <dbReference type="ARBA" id="ARBA00022840"/>
    </source>
</evidence>
<dbReference type="Gene3D" id="1.20.1110.10">
    <property type="entry name" value="Calcium-transporting ATPase, transmembrane domain"/>
    <property type="match status" value="1"/>
</dbReference>
<evidence type="ECO:0000256" key="5">
    <source>
        <dbReference type="ARBA" id="ARBA00022692"/>
    </source>
</evidence>
<feature type="transmembrane region" description="Helical" evidence="16">
    <location>
        <begin position="262"/>
        <end position="283"/>
    </location>
</feature>
<evidence type="ECO:0000256" key="16">
    <source>
        <dbReference type="RuleBase" id="RU361146"/>
    </source>
</evidence>
<dbReference type="SUPFAM" id="SSF56784">
    <property type="entry name" value="HAD-like"/>
    <property type="match status" value="1"/>
</dbReference>
<keyword evidence="19" id="KW-1185">Reference proteome</keyword>
<evidence type="ECO:0000256" key="14">
    <source>
        <dbReference type="ARBA" id="ARBA00038148"/>
    </source>
</evidence>
<evidence type="ECO:0000256" key="1">
    <source>
        <dbReference type="ARBA" id="ARBA00004141"/>
    </source>
</evidence>
<dbReference type="GO" id="GO:0016020">
    <property type="term" value="C:membrane"/>
    <property type="evidence" value="ECO:0007669"/>
    <property type="project" value="UniProtKB-SubCell"/>
</dbReference>
<keyword evidence="12 16" id="KW-0406">Ion transport</keyword>
<dbReference type="EC" id="7.2.2.10" evidence="16"/>
<evidence type="ECO:0000256" key="12">
    <source>
        <dbReference type="ARBA" id="ARBA00023065"/>
    </source>
</evidence>
<feature type="transmembrane region" description="Helical" evidence="16">
    <location>
        <begin position="757"/>
        <end position="778"/>
    </location>
</feature>
<dbReference type="Proteomes" id="UP000703269">
    <property type="component" value="Unassembled WGS sequence"/>
</dbReference>
<dbReference type="OrthoDB" id="3352408at2759"/>
<dbReference type="SUPFAM" id="SSF81660">
    <property type="entry name" value="Metal cation-transporting ATPase, ATP-binding domain N"/>
    <property type="match status" value="1"/>
</dbReference>
<reference evidence="18 19" key="1">
    <citation type="submission" date="2021-08" db="EMBL/GenBank/DDBJ databases">
        <title>Draft Genome Sequence of Phanerochaete sordida strain YK-624.</title>
        <authorList>
            <person name="Mori T."/>
            <person name="Dohra H."/>
            <person name="Suzuki T."/>
            <person name="Kawagishi H."/>
            <person name="Hirai H."/>
        </authorList>
    </citation>
    <scope>NUCLEOTIDE SEQUENCE [LARGE SCALE GENOMIC DNA]</scope>
    <source>
        <strain evidence="18 19">YK-624</strain>
    </source>
</reference>
<dbReference type="Pfam" id="PF13246">
    <property type="entry name" value="Cation_ATPase"/>
    <property type="match status" value="1"/>
</dbReference>
<dbReference type="SFLD" id="SFLDG00002">
    <property type="entry name" value="C1.7:_P-type_atpase_like"/>
    <property type="match status" value="1"/>
</dbReference>
<evidence type="ECO:0000256" key="2">
    <source>
        <dbReference type="ARBA" id="ARBA00022448"/>
    </source>
</evidence>
<feature type="transmembrane region" description="Helical" evidence="16">
    <location>
        <begin position="295"/>
        <end position="323"/>
    </location>
</feature>
<dbReference type="Pfam" id="PF00690">
    <property type="entry name" value="Cation_ATPase_N"/>
    <property type="match status" value="1"/>
</dbReference>
<dbReference type="Gene3D" id="3.40.1110.10">
    <property type="entry name" value="Calcium-transporting ATPase, cytoplasmic domain N"/>
    <property type="match status" value="1"/>
</dbReference>
<keyword evidence="10" id="KW-1278">Translocase</keyword>
<evidence type="ECO:0000256" key="3">
    <source>
        <dbReference type="ARBA" id="ARBA00022553"/>
    </source>
</evidence>
<evidence type="ECO:0000259" key="17">
    <source>
        <dbReference type="SMART" id="SM00831"/>
    </source>
</evidence>
<dbReference type="Pfam" id="PF00122">
    <property type="entry name" value="E1-E2_ATPase"/>
    <property type="match status" value="1"/>
</dbReference>
<keyword evidence="7 16" id="KW-0106">Calcium</keyword>
<keyword evidence="4 16" id="KW-0109">Calcium transport</keyword>
<dbReference type="AlphaFoldDB" id="A0A9P3G0Y9"/>
<dbReference type="InterPro" id="IPR023298">
    <property type="entry name" value="ATPase_P-typ_TM_dom_sf"/>
</dbReference>
<evidence type="ECO:0000256" key="10">
    <source>
        <dbReference type="ARBA" id="ARBA00022967"/>
    </source>
</evidence>
<dbReference type="Gene3D" id="3.40.50.1000">
    <property type="entry name" value="HAD superfamily/HAD-like"/>
    <property type="match status" value="1"/>
</dbReference>
<keyword evidence="6 16" id="KW-0547">Nucleotide-binding</keyword>
<feature type="transmembrane region" description="Helical" evidence="16">
    <location>
        <begin position="790"/>
        <end position="809"/>
    </location>
</feature>
<dbReference type="FunFam" id="1.20.1110.10:FF:000065">
    <property type="entry name" value="Sarcoplasmic/endoplasmic reticulum calcium ATPase 1"/>
    <property type="match status" value="2"/>
</dbReference>
<dbReference type="InterPro" id="IPR059000">
    <property type="entry name" value="ATPase_P-type_domA"/>
</dbReference>
<dbReference type="GO" id="GO:0005524">
    <property type="term" value="F:ATP binding"/>
    <property type="evidence" value="ECO:0007669"/>
    <property type="project" value="UniProtKB-KW"/>
</dbReference>
<dbReference type="PRINTS" id="PR00121">
    <property type="entry name" value="NAKATPASE"/>
</dbReference>
<comment type="subcellular location">
    <subcellularLocation>
        <location evidence="1 16">Membrane</location>
        <topology evidence="1 16">Multi-pass membrane protein</topology>
    </subcellularLocation>
</comment>
<dbReference type="InterPro" id="IPR018303">
    <property type="entry name" value="ATPase_P-typ_P_site"/>
</dbReference>
<evidence type="ECO:0000313" key="19">
    <source>
        <dbReference type="Proteomes" id="UP000703269"/>
    </source>
</evidence>
<comment type="caution">
    <text evidence="18">The sequence shown here is derived from an EMBL/GenBank/DDBJ whole genome shotgun (WGS) entry which is preliminary data.</text>
</comment>
<sequence>MSILEDPWTRTPEEIFQHFSVDPARGLTSDLAAKHAELYGKNELPEDPPTPLWELILEQFKDQLVLILLASAVISFILALLEDNSDSSWWSAFVEPLVILLILVANAAVGVIQETNAEKAIDALKEYSPDEAKVLRNGQVARIHASELVPGDIVSVSVGDKIPADCRIISVSSSSFRVDQAILTGESVSVHKSIGVVADTKAVKQDMTNMLFSGTSVVNGSAKAAVVFTGQRTAIGDIHKSITSQISEKTPLKRKLDDFGDMLAKVITVICILVWLVNIRHFWDPAHHGALKGAVYYFKIAVALAVAAIPEGLAAVITACLALGTKKMAQKNAIVRNLPSVETLGCTNVICSDKTGTLTTNQMSVSKFLVVDPSGVPKEYLVEGTTFSPIGSVRSADGKDASTEPRSEPLLRLAEISSICNDSRIVYHADKNAYTNVGEPTEAALKVLAEKLPCPDLELAKVLPSLGPSERANAINEYYERKLPRLMTFEFSRDRKMMSVLIRRNGTGALFVKGAPESVLERCSSVLVNGTTIPLSAELRSALLQQTLAYGSQGLRTLALAYSEQADLDPTHYQTESTADYARFERELTFVSLVGMLDPPRPEVRGAVANCRAAGIRVICITGDNKRTAETICRQIGIFGEDEDLEGKSYTGRELDALSPEEKVKAVMRASLFSRTEPGHKSQLVDLLQSQGLVVAMTGDGVNDAPALKKADIGVAMGSGTDVAKLAADMVLADSNFATIELAVEEGRLIYNNTKQFIRYLISSNIGEVVSIFLTVLLGMPEALIPVQLLWVNLVTDSLPATALGFNPPDHSIMRVPPRNSREPLVGKWLFFRYMVIGTYVGVATVAGYAWWFMFYEGGPQITFWQLTHFHQCSQLFPSVGCEMFTNVMSHRATTMSLSILVTVEMLNAMNSLSENESLLRLPVWKNPYLVAAVALSMGLHFAILYIPFFTTLFAITPLNWTEWKAVLYFSAPVILIDEVLKFVTATFVEPPSKLKTE</sequence>
<evidence type="ECO:0000256" key="13">
    <source>
        <dbReference type="ARBA" id="ARBA00023136"/>
    </source>
</evidence>
<dbReference type="CDD" id="cd02083">
    <property type="entry name" value="P-type_ATPase_SERCA"/>
    <property type="match status" value="1"/>
</dbReference>
<feature type="transmembrane region" description="Helical" evidence="16">
    <location>
        <begin position="929"/>
        <end position="955"/>
    </location>
</feature>
<dbReference type="SFLD" id="SFLDF00027">
    <property type="entry name" value="p-type_atpase"/>
    <property type="match status" value="1"/>
</dbReference>
<dbReference type="InterPro" id="IPR023299">
    <property type="entry name" value="ATPase_P-typ_cyto_dom_N"/>
</dbReference>
<dbReference type="SUPFAM" id="SSF81653">
    <property type="entry name" value="Calcium ATPase, transduction domain A"/>
    <property type="match status" value="1"/>
</dbReference>
<dbReference type="FunFam" id="3.40.50.1000:FF:000001">
    <property type="entry name" value="Phospholipid-transporting ATPase IC"/>
    <property type="match status" value="1"/>
</dbReference>
<dbReference type="SUPFAM" id="SSF81665">
    <property type="entry name" value="Calcium ATPase, transmembrane domain M"/>
    <property type="match status" value="1"/>
</dbReference>
<feature type="transmembrane region" description="Helical" evidence="16">
    <location>
        <begin position="967"/>
        <end position="989"/>
    </location>
</feature>
<dbReference type="InterPro" id="IPR004014">
    <property type="entry name" value="ATPase_P-typ_cation-transptr_N"/>
</dbReference>
<evidence type="ECO:0000256" key="11">
    <source>
        <dbReference type="ARBA" id="ARBA00022989"/>
    </source>
</evidence>
<dbReference type="EMBL" id="BPQB01000005">
    <property type="protein sequence ID" value="GJE86992.1"/>
    <property type="molecule type" value="Genomic_DNA"/>
</dbReference>
<dbReference type="InterPro" id="IPR001757">
    <property type="entry name" value="P_typ_ATPase"/>
</dbReference>
<dbReference type="InterPro" id="IPR008250">
    <property type="entry name" value="ATPase_P-typ_transduc_dom_A_sf"/>
</dbReference>
<keyword evidence="2 16" id="KW-0813">Transport</keyword>
<evidence type="ECO:0000256" key="15">
    <source>
        <dbReference type="ARBA" id="ARBA00048694"/>
    </source>
</evidence>
<gene>
    <name evidence="18" type="ORF">PsYK624_030750</name>
</gene>
<accession>A0A9P3G0Y9</accession>
<dbReference type="GO" id="GO:0016887">
    <property type="term" value="F:ATP hydrolysis activity"/>
    <property type="evidence" value="ECO:0007669"/>
    <property type="project" value="InterPro"/>
</dbReference>